<dbReference type="PROSITE" id="PS50082">
    <property type="entry name" value="WD_REPEATS_2"/>
    <property type="match status" value="1"/>
</dbReference>
<dbReference type="InterPro" id="IPR001680">
    <property type="entry name" value="WD40_rpt"/>
</dbReference>
<dbReference type="InterPro" id="IPR019775">
    <property type="entry name" value="WD40_repeat_CS"/>
</dbReference>
<keyword evidence="5" id="KW-1185">Reference proteome</keyword>
<dbReference type="InterPro" id="IPR051179">
    <property type="entry name" value="WD_repeat_multifunction"/>
</dbReference>
<dbReference type="PANTHER" id="PTHR19857">
    <property type="entry name" value="MITOCHONDRIAL DIVISION PROTEIN 1-RELATED"/>
    <property type="match status" value="1"/>
</dbReference>
<evidence type="ECO:0000256" key="1">
    <source>
        <dbReference type="ARBA" id="ARBA00022574"/>
    </source>
</evidence>
<dbReference type="Proteomes" id="UP001165289">
    <property type="component" value="Unassembled WGS sequence"/>
</dbReference>
<keyword evidence="2" id="KW-0677">Repeat</keyword>
<dbReference type="EMBL" id="JAKMXF010000314">
    <property type="protein sequence ID" value="KAI6650077.1"/>
    <property type="molecule type" value="Genomic_DNA"/>
</dbReference>
<sequence length="656" mass="73723">MQQQMHELTNLFGSYENYIETEVNLEIQVFILSSFLLMDSALEVECQFISAGYNLKQWDLIKQHNTLNSLSDHEVSKTPGTEFLSPIHSAGRHLFSSVVIDSTANTIAALIVSNQELYISTLKEGMGFKKIILNAPQCIVFIGLNDSFIAVGCNKGVFLVDTKIPKVIEFIRLPLFDHKSDSVICIDCSHDPKNYYFIAFGTEFGNLFYFTCFRDVCNPEQIGVNDPSTKIISIKFSPHNYSYIATAYSNSMVNIWDLDTKTIVYSVSFNSSTLCTSLDFSPFRNDILCMGRNDGVVSLIDFTKMQKVIQFTIPESVITGLLFVHNGIHMIVGDAIGQIHIYNLRTLKASRAYRLHSSSLKSLAIKRAKFSISGIQPSTIPISTNSEFTYSTNPLISSKSPPLEENSIQYEQKSRSNLVTQRSYISTKTSNITNLPDSFESPIIISPLRANNFDSKSSIPSTTQLSHKNSKFYQNIGTGSDLVPPINNDYSIPSKKESQKLTSVYLNSPPYKSNNANLTGLARPKEFSPIVYPIFGPDKHSQEFSNLQNKVHFPELGNDIPNCNFVKDSIINETLPTETDLIPTNIYYATLQKLFDNNSNEMKEFFGQQMINLLGELTRNVTNQQIQIALLHNKLDLLNDSIENIHKTLSNNPHLL</sequence>
<dbReference type="PANTHER" id="PTHR19857:SF8">
    <property type="entry name" value="ANGIO-ASSOCIATED MIGRATORY CELL PROTEIN"/>
    <property type="match status" value="1"/>
</dbReference>
<dbReference type="InterPro" id="IPR036322">
    <property type="entry name" value="WD40_repeat_dom_sf"/>
</dbReference>
<reference evidence="4 5" key="1">
    <citation type="journal article" date="2023" name="BMC Biol.">
        <title>The compact genome of the sponge Oopsacas minuta (Hexactinellida) is lacking key metazoan core genes.</title>
        <authorList>
            <person name="Santini S."/>
            <person name="Schenkelaars Q."/>
            <person name="Jourda C."/>
            <person name="Duchesne M."/>
            <person name="Belahbib H."/>
            <person name="Rocher C."/>
            <person name="Selva M."/>
            <person name="Riesgo A."/>
            <person name="Vervoort M."/>
            <person name="Leys S.P."/>
            <person name="Kodjabachian L."/>
            <person name="Le Bivic A."/>
            <person name="Borchiellini C."/>
            <person name="Claverie J.M."/>
            <person name="Renard E."/>
        </authorList>
    </citation>
    <scope>NUCLEOTIDE SEQUENCE [LARGE SCALE GENOMIC DNA]</scope>
    <source>
        <strain evidence="4">SPO-2</strain>
    </source>
</reference>
<proteinExistence type="predicted"/>
<protein>
    <submittedName>
        <fullName evidence="4">Cytochrome d1 heme domain protein</fullName>
    </submittedName>
</protein>
<dbReference type="Gene3D" id="2.130.10.10">
    <property type="entry name" value="YVTN repeat-like/Quinoprotein amine dehydrogenase"/>
    <property type="match status" value="1"/>
</dbReference>
<organism evidence="4 5">
    <name type="scientific">Oopsacas minuta</name>
    <dbReference type="NCBI Taxonomy" id="111878"/>
    <lineage>
        <taxon>Eukaryota</taxon>
        <taxon>Metazoa</taxon>
        <taxon>Porifera</taxon>
        <taxon>Hexactinellida</taxon>
        <taxon>Hexasterophora</taxon>
        <taxon>Lyssacinosida</taxon>
        <taxon>Leucopsacidae</taxon>
        <taxon>Oopsacas</taxon>
    </lineage>
</organism>
<evidence type="ECO:0000256" key="3">
    <source>
        <dbReference type="PROSITE-ProRule" id="PRU00221"/>
    </source>
</evidence>
<evidence type="ECO:0000313" key="5">
    <source>
        <dbReference type="Proteomes" id="UP001165289"/>
    </source>
</evidence>
<dbReference type="AlphaFoldDB" id="A0AAV7JMZ0"/>
<dbReference type="SUPFAM" id="SSF50978">
    <property type="entry name" value="WD40 repeat-like"/>
    <property type="match status" value="1"/>
</dbReference>
<name>A0AAV7JMZ0_9METZ</name>
<dbReference type="SMART" id="SM00320">
    <property type="entry name" value="WD40"/>
    <property type="match status" value="3"/>
</dbReference>
<evidence type="ECO:0000256" key="2">
    <source>
        <dbReference type="ARBA" id="ARBA00022737"/>
    </source>
</evidence>
<gene>
    <name evidence="4" type="ORF">LOD99_6159</name>
</gene>
<feature type="repeat" description="WD" evidence="3">
    <location>
        <begin position="224"/>
        <end position="266"/>
    </location>
</feature>
<accession>A0AAV7JMZ0</accession>
<dbReference type="PROSITE" id="PS00678">
    <property type="entry name" value="WD_REPEATS_1"/>
    <property type="match status" value="1"/>
</dbReference>
<keyword evidence="1 3" id="KW-0853">WD repeat</keyword>
<dbReference type="InterPro" id="IPR015943">
    <property type="entry name" value="WD40/YVTN_repeat-like_dom_sf"/>
</dbReference>
<comment type="caution">
    <text evidence="4">The sequence shown here is derived from an EMBL/GenBank/DDBJ whole genome shotgun (WGS) entry which is preliminary data.</text>
</comment>
<evidence type="ECO:0000313" key="4">
    <source>
        <dbReference type="EMBL" id="KAI6650077.1"/>
    </source>
</evidence>